<comment type="caution">
    <text evidence="2">The sequence shown here is derived from an EMBL/GenBank/DDBJ whole genome shotgun (WGS) entry which is preliminary data.</text>
</comment>
<organism evidence="2 3">
    <name type="scientific">Aspergillus cavernicola</name>
    <dbReference type="NCBI Taxonomy" id="176166"/>
    <lineage>
        <taxon>Eukaryota</taxon>
        <taxon>Fungi</taxon>
        <taxon>Dikarya</taxon>
        <taxon>Ascomycota</taxon>
        <taxon>Pezizomycotina</taxon>
        <taxon>Eurotiomycetes</taxon>
        <taxon>Eurotiomycetidae</taxon>
        <taxon>Eurotiales</taxon>
        <taxon>Aspergillaceae</taxon>
        <taxon>Aspergillus</taxon>
        <taxon>Aspergillus subgen. Nidulantes</taxon>
    </lineage>
</organism>
<evidence type="ECO:0000256" key="1">
    <source>
        <dbReference type="SAM" id="MobiDB-lite"/>
    </source>
</evidence>
<protein>
    <submittedName>
        <fullName evidence="2">Uncharacterized protein</fullName>
    </submittedName>
</protein>
<dbReference type="Proteomes" id="UP001610335">
    <property type="component" value="Unassembled WGS sequence"/>
</dbReference>
<sequence length="69" mass="7398">MGATSQDVHKGLGHPGSGQSSAEQHHDGQHKNKNPGRGLDGAMKGTWRLIDLDRPEDCAEPYCDGSGDW</sequence>
<dbReference type="EMBL" id="JBFXLS010000024">
    <property type="protein sequence ID" value="KAL2827608.1"/>
    <property type="molecule type" value="Genomic_DNA"/>
</dbReference>
<accession>A0ABR4ILF1</accession>
<feature type="region of interest" description="Disordered" evidence="1">
    <location>
        <begin position="1"/>
        <end position="44"/>
    </location>
</feature>
<evidence type="ECO:0000313" key="2">
    <source>
        <dbReference type="EMBL" id="KAL2827608.1"/>
    </source>
</evidence>
<evidence type="ECO:0000313" key="3">
    <source>
        <dbReference type="Proteomes" id="UP001610335"/>
    </source>
</evidence>
<gene>
    <name evidence="2" type="ORF">BDW59DRAFT_56306</name>
</gene>
<proteinExistence type="predicted"/>
<name>A0ABR4ILF1_9EURO</name>
<reference evidence="2 3" key="1">
    <citation type="submission" date="2024-07" db="EMBL/GenBank/DDBJ databases">
        <title>Section-level genome sequencing and comparative genomics of Aspergillus sections Usti and Cavernicolus.</title>
        <authorList>
            <consortium name="Lawrence Berkeley National Laboratory"/>
            <person name="Nybo J.L."/>
            <person name="Vesth T.C."/>
            <person name="Theobald S."/>
            <person name="Frisvad J.C."/>
            <person name="Larsen T.O."/>
            <person name="Kjaerboelling I."/>
            <person name="Rothschild-Mancinelli K."/>
            <person name="Lyhne E.K."/>
            <person name="Kogle M.E."/>
            <person name="Barry K."/>
            <person name="Clum A."/>
            <person name="Na H."/>
            <person name="Ledsgaard L."/>
            <person name="Lin J."/>
            <person name="Lipzen A."/>
            <person name="Kuo A."/>
            <person name="Riley R."/>
            <person name="Mondo S."/>
            <person name="LaButti K."/>
            <person name="Haridas S."/>
            <person name="Pangalinan J."/>
            <person name="Salamov A.A."/>
            <person name="Simmons B.A."/>
            <person name="Magnuson J.K."/>
            <person name="Chen J."/>
            <person name="Drula E."/>
            <person name="Henrissat B."/>
            <person name="Wiebenga A."/>
            <person name="Lubbers R.J."/>
            <person name="Gomes A.C."/>
            <person name="Makela M.R."/>
            <person name="Stajich J."/>
            <person name="Grigoriev I.V."/>
            <person name="Mortensen U.H."/>
            <person name="De vries R.P."/>
            <person name="Baker S.E."/>
            <person name="Andersen M.R."/>
        </authorList>
    </citation>
    <scope>NUCLEOTIDE SEQUENCE [LARGE SCALE GENOMIC DNA]</scope>
    <source>
        <strain evidence="2 3">CBS 600.67</strain>
    </source>
</reference>
<keyword evidence="3" id="KW-1185">Reference proteome</keyword>